<name>A0A2M4CAE2_9DIPT</name>
<dbReference type="EMBL" id="GGFJ01013143">
    <property type="protein sequence ID" value="MBW62284.1"/>
    <property type="molecule type" value="Transcribed_RNA"/>
</dbReference>
<protein>
    <submittedName>
        <fullName evidence="2">Putative secreted protein</fullName>
    </submittedName>
</protein>
<accession>A0A2M4CAE2</accession>
<evidence type="ECO:0000313" key="2">
    <source>
        <dbReference type="EMBL" id="MBW62284.1"/>
    </source>
</evidence>
<feature type="signal peptide" evidence="1">
    <location>
        <begin position="1"/>
        <end position="25"/>
    </location>
</feature>
<feature type="chain" id="PRO_5014610764" evidence="1">
    <location>
        <begin position="26"/>
        <end position="86"/>
    </location>
</feature>
<keyword evidence="1" id="KW-0732">Signal</keyword>
<organism evidence="2">
    <name type="scientific">Anopheles marajoara</name>
    <dbReference type="NCBI Taxonomy" id="58244"/>
    <lineage>
        <taxon>Eukaryota</taxon>
        <taxon>Metazoa</taxon>
        <taxon>Ecdysozoa</taxon>
        <taxon>Arthropoda</taxon>
        <taxon>Hexapoda</taxon>
        <taxon>Insecta</taxon>
        <taxon>Pterygota</taxon>
        <taxon>Neoptera</taxon>
        <taxon>Endopterygota</taxon>
        <taxon>Diptera</taxon>
        <taxon>Nematocera</taxon>
        <taxon>Culicoidea</taxon>
        <taxon>Culicidae</taxon>
        <taxon>Anophelinae</taxon>
        <taxon>Anopheles</taxon>
    </lineage>
</organism>
<evidence type="ECO:0000256" key="1">
    <source>
        <dbReference type="SAM" id="SignalP"/>
    </source>
</evidence>
<reference evidence="2" key="1">
    <citation type="submission" date="2018-01" db="EMBL/GenBank/DDBJ databases">
        <title>An insight into the sialome of Amazonian anophelines.</title>
        <authorList>
            <person name="Ribeiro J.M."/>
            <person name="Scarpassa V."/>
            <person name="Calvo E."/>
        </authorList>
    </citation>
    <scope>NUCLEOTIDE SEQUENCE</scope>
    <source>
        <tissue evidence="2">Salivary glands</tissue>
    </source>
</reference>
<proteinExistence type="predicted"/>
<dbReference type="AlphaFoldDB" id="A0A2M4CAE2"/>
<sequence length="86" mass="9840">MTFHTNRPSVDRLFRLWLTVRRVLASFCAPFGPEQSTVARCRFEGARDLILVDTSPVFPNSPLDFSFLQNDNATCAQPERQKPKNI</sequence>